<evidence type="ECO:0000256" key="1">
    <source>
        <dbReference type="SAM" id="SignalP"/>
    </source>
</evidence>
<dbReference type="RefSeq" id="WP_213367347.1">
    <property type="nucleotide sequence ID" value="NZ_QTKX01000001.1"/>
</dbReference>
<comment type="caution">
    <text evidence="3">The sequence shown here is derived from an EMBL/GenBank/DDBJ whole genome shotgun (WGS) entry which is preliminary data.</text>
</comment>
<protein>
    <recommendedName>
        <fullName evidence="2">YtkA-like domain-containing protein</fullName>
    </recommendedName>
</protein>
<feature type="domain" description="YtkA-like" evidence="2">
    <location>
        <begin position="161"/>
        <end position="239"/>
    </location>
</feature>
<name>A0A944CJX1_9BACI</name>
<accession>A0A944CJX1</accession>
<feature type="signal peptide" evidence="1">
    <location>
        <begin position="1"/>
        <end position="24"/>
    </location>
</feature>
<keyword evidence="4" id="KW-1185">Reference proteome</keyword>
<evidence type="ECO:0000313" key="4">
    <source>
        <dbReference type="Proteomes" id="UP000761411"/>
    </source>
</evidence>
<dbReference type="AlphaFoldDB" id="A0A944CJX1"/>
<gene>
    <name evidence="3" type="ORF">DYI25_05035</name>
</gene>
<organism evidence="3 4">
    <name type="scientific">Mesobacillus boroniphilus</name>
    <dbReference type="NCBI Taxonomy" id="308892"/>
    <lineage>
        <taxon>Bacteria</taxon>
        <taxon>Bacillati</taxon>
        <taxon>Bacillota</taxon>
        <taxon>Bacilli</taxon>
        <taxon>Bacillales</taxon>
        <taxon>Bacillaceae</taxon>
        <taxon>Mesobacillus</taxon>
    </lineage>
</organism>
<evidence type="ECO:0000313" key="3">
    <source>
        <dbReference type="EMBL" id="MBS8263807.1"/>
    </source>
</evidence>
<dbReference type="InterPro" id="IPR013783">
    <property type="entry name" value="Ig-like_fold"/>
</dbReference>
<proteinExistence type="predicted"/>
<dbReference type="InterPro" id="IPR032693">
    <property type="entry name" value="YtkA-like_dom"/>
</dbReference>
<reference evidence="3 4" key="1">
    <citation type="journal article" date="2021" name="Microorganisms">
        <title>Bacterial Dimethylsulfoniopropionate Biosynthesis in the East China Sea.</title>
        <authorList>
            <person name="Liu J."/>
            <person name="Zhang Y."/>
            <person name="Liu J."/>
            <person name="Zhong H."/>
            <person name="Williams B.T."/>
            <person name="Zheng Y."/>
            <person name="Curson A.R.J."/>
            <person name="Sun C."/>
            <person name="Sun H."/>
            <person name="Song D."/>
            <person name="Wagner Mackenzie B."/>
            <person name="Bermejo Martinez A."/>
            <person name="Todd J.D."/>
            <person name="Zhang X.H."/>
        </authorList>
    </citation>
    <scope>NUCLEOTIDE SEQUENCE [LARGE SCALE GENOMIC DNA]</scope>
    <source>
        <strain evidence="3 4">ESS08</strain>
    </source>
</reference>
<feature type="chain" id="PRO_5039062961" description="YtkA-like domain-containing protein" evidence="1">
    <location>
        <begin position="25"/>
        <end position="258"/>
    </location>
</feature>
<keyword evidence="1" id="KW-0732">Signal</keyword>
<dbReference type="Gene3D" id="2.60.40.10">
    <property type="entry name" value="Immunoglobulins"/>
    <property type="match status" value="1"/>
</dbReference>
<sequence length="258" mass="29021">MKKIMFFFIIVMVLLTACSAGQDAEEESIEKVPELLEVSIITPEKIETNQEITIKAEVIQGEKKVKDADEVKFEIGKSGQKDHEMIPAHNEKDGTYSIKKTFNEGGSYTIVAHTTANRMHSMPKKEVIVEGDELAHDQTTDEENGTEGQHSNLEHNDHHNSEVAFEFHTPSTIKSNQPAELTVKIAQEEHIISGANVRFEIWEENETTHQFIDAKEVSSGTYSADYTFPAKGHFIVKIHVEKGNIHDHTEKTIEVAPE</sequence>
<dbReference type="PROSITE" id="PS51257">
    <property type="entry name" value="PROKAR_LIPOPROTEIN"/>
    <property type="match status" value="1"/>
</dbReference>
<evidence type="ECO:0000259" key="2">
    <source>
        <dbReference type="Pfam" id="PF13115"/>
    </source>
</evidence>
<dbReference type="Pfam" id="PF13115">
    <property type="entry name" value="YtkA"/>
    <property type="match status" value="2"/>
</dbReference>
<dbReference type="EMBL" id="QTKX01000001">
    <property type="protein sequence ID" value="MBS8263807.1"/>
    <property type="molecule type" value="Genomic_DNA"/>
</dbReference>
<dbReference type="Proteomes" id="UP000761411">
    <property type="component" value="Unassembled WGS sequence"/>
</dbReference>
<feature type="domain" description="YtkA-like" evidence="2">
    <location>
        <begin position="34"/>
        <end position="111"/>
    </location>
</feature>